<gene>
    <name evidence="1" type="ORF">VP01_3914g2</name>
</gene>
<keyword evidence="2" id="KW-1185">Reference proteome</keyword>
<dbReference type="VEuPathDB" id="FungiDB:VP01_3914g2"/>
<name>A0A0L6UTG6_9BASI</name>
<evidence type="ECO:0000313" key="1">
    <source>
        <dbReference type="EMBL" id="KNZ51532.1"/>
    </source>
</evidence>
<evidence type="ECO:0000313" key="2">
    <source>
        <dbReference type="Proteomes" id="UP000037035"/>
    </source>
</evidence>
<dbReference type="EMBL" id="LAVV01008962">
    <property type="protein sequence ID" value="KNZ51532.1"/>
    <property type="molecule type" value="Genomic_DNA"/>
</dbReference>
<proteinExistence type="predicted"/>
<protein>
    <recommendedName>
        <fullName evidence="3">DDE Tnp4 domain-containing protein</fullName>
    </recommendedName>
</protein>
<reference evidence="1 2" key="1">
    <citation type="submission" date="2015-08" db="EMBL/GenBank/DDBJ databases">
        <title>Next Generation Sequencing and Analysis of the Genome of Puccinia sorghi L Schw, the Causal Agent of Maize Common Rust.</title>
        <authorList>
            <person name="Rochi L."/>
            <person name="Burguener G."/>
            <person name="Darino M."/>
            <person name="Turjanski A."/>
            <person name="Kreff E."/>
            <person name="Dieguez M.J."/>
            <person name="Sacco F."/>
        </authorList>
    </citation>
    <scope>NUCLEOTIDE SEQUENCE [LARGE SCALE GENOMIC DNA]</scope>
    <source>
        <strain evidence="1 2">RO10H11247</strain>
    </source>
</reference>
<dbReference type="Proteomes" id="UP000037035">
    <property type="component" value="Unassembled WGS sequence"/>
</dbReference>
<organism evidence="1 2">
    <name type="scientific">Puccinia sorghi</name>
    <dbReference type="NCBI Taxonomy" id="27349"/>
    <lineage>
        <taxon>Eukaryota</taxon>
        <taxon>Fungi</taxon>
        <taxon>Dikarya</taxon>
        <taxon>Basidiomycota</taxon>
        <taxon>Pucciniomycotina</taxon>
        <taxon>Pucciniomycetes</taxon>
        <taxon>Pucciniales</taxon>
        <taxon>Pucciniaceae</taxon>
        <taxon>Puccinia</taxon>
    </lineage>
</organism>
<sequence length="342" mass="39100">MQMDTIGPTLRRMISTLQDSIQNDIMNLGVTLALEDDSNSDEEKDEDYDETLEALDSIEVKPWTLFSILLQSYIATRKKIEKSHLSVTIYCTHLKINASRETPSQRANDDKLEETLLLWKLCFCWNFSHFFRLGEGTVELDTNRCLMAIVALKDRYHYPRRGGNDLELLLGYTLHTEGQSAHIASLFGVVYIMWPTEEECLEVQAQFEEVGFRGCVGVIYGSYGISTFWICNINKKIQYLYTGWTGYYFSGGQCLWADSAFSPTINIVPAFKKNDNSTLTDEQQSFSQHLSDISTFERPQIASNQRDLSRMTPWINVCACLVLHNFLLEGSDIEVVDSDECM</sequence>
<evidence type="ECO:0008006" key="3">
    <source>
        <dbReference type="Google" id="ProtNLM"/>
    </source>
</evidence>
<comment type="caution">
    <text evidence="1">The sequence shown here is derived from an EMBL/GenBank/DDBJ whole genome shotgun (WGS) entry which is preliminary data.</text>
</comment>
<dbReference type="OrthoDB" id="5540949at2759"/>
<dbReference type="AlphaFoldDB" id="A0A0L6UTG6"/>
<accession>A0A0L6UTG6</accession>